<dbReference type="AlphaFoldDB" id="A0A841Q3X4"/>
<comment type="caution">
    <text evidence="1">The sequence shown here is derived from an EMBL/GenBank/DDBJ whole genome shotgun (WGS) entry which is preliminary data.</text>
</comment>
<organism evidence="1 2">
    <name type="scientific">Salirhabdus euzebyi</name>
    <dbReference type="NCBI Taxonomy" id="394506"/>
    <lineage>
        <taxon>Bacteria</taxon>
        <taxon>Bacillati</taxon>
        <taxon>Bacillota</taxon>
        <taxon>Bacilli</taxon>
        <taxon>Bacillales</taxon>
        <taxon>Bacillaceae</taxon>
        <taxon>Salirhabdus</taxon>
    </lineage>
</organism>
<accession>A0A841Q3X4</accession>
<dbReference type="RefSeq" id="WP_174495797.1">
    <property type="nucleotide sequence ID" value="NZ_CADDWK010000004.1"/>
</dbReference>
<evidence type="ECO:0000313" key="2">
    <source>
        <dbReference type="Proteomes" id="UP000581688"/>
    </source>
</evidence>
<evidence type="ECO:0008006" key="3">
    <source>
        <dbReference type="Google" id="ProtNLM"/>
    </source>
</evidence>
<evidence type="ECO:0000313" key="1">
    <source>
        <dbReference type="EMBL" id="MBB6453085.1"/>
    </source>
</evidence>
<keyword evidence="2" id="KW-1185">Reference proteome</keyword>
<dbReference type="EMBL" id="JACHGH010000004">
    <property type="protein sequence ID" value="MBB6453085.1"/>
    <property type="molecule type" value="Genomic_DNA"/>
</dbReference>
<reference evidence="1 2" key="1">
    <citation type="submission" date="2020-08" db="EMBL/GenBank/DDBJ databases">
        <title>Genomic Encyclopedia of Type Strains, Phase IV (KMG-IV): sequencing the most valuable type-strain genomes for metagenomic binning, comparative biology and taxonomic classification.</title>
        <authorList>
            <person name="Goeker M."/>
        </authorList>
    </citation>
    <scope>NUCLEOTIDE SEQUENCE [LARGE SCALE GENOMIC DNA]</scope>
    <source>
        <strain evidence="1 2">DSM 19612</strain>
    </source>
</reference>
<proteinExistence type="predicted"/>
<protein>
    <recommendedName>
        <fullName evidence="3">DUF4367 domain-containing protein</fullName>
    </recommendedName>
</protein>
<name>A0A841Q3X4_9BACI</name>
<sequence>MKTKAILPLLLLGAFAIWFLFNELMAIPSSLDTSKLVLSSNSPEHGRIKIYKPVSIKVAQESIPFPVKIPSYIPFESTGQEKVTITDWDGEGNRVMIEVPYMQDSKSQKNNKLLILEARNFNNYDMLDTKQNKVLLDDGRIAHFYYRSGSSILTWDENEIEYTLMYIIHSTDDFDSHQSTYETQKKELITIANNMKHTRMHSF</sequence>
<gene>
    <name evidence="1" type="ORF">HNQ94_001533</name>
</gene>
<dbReference type="Proteomes" id="UP000581688">
    <property type="component" value="Unassembled WGS sequence"/>
</dbReference>